<evidence type="ECO:0000256" key="3">
    <source>
        <dbReference type="RuleBase" id="RU362119"/>
    </source>
</evidence>
<dbReference type="GO" id="GO:0009166">
    <property type="term" value="P:nucleotide catabolic process"/>
    <property type="evidence" value="ECO:0007669"/>
    <property type="project" value="InterPro"/>
</dbReference>
<dbReference type="InterPro" id="IPR036907">
    <property type="entry name" value="5'-Nucleotdase_C_sf"/>
</dbReference>
<name>A0A7R9LJ92_9ACAR</name>
<accession>A0A7R9LJ92</accession>
<dbReference type="GO" id="GO:0016787">
    <property type="term" value="F:hydrolase activity"/>
    <property type="evidence" value="ECO:0007669"/>
    <property type="project" value="UniProtKB-KW"/>
</dbReference>
<keyword evidence="7" id="KW-1185">Reference proteome</keyword>
<dbReference type="Pfam" id="PF00149">
    <property type="entry name" value="Metallophos"/>
    <property type="match status" value="1"/>
</dbReference>
<dbReference type="PANTHER" id="PTHR11575">
    <property type="entry name" value="5'-NUCLEOTIDASE-RELATED"/>
    <property type="match status" value="1"/>
</dbReference>
<dbReference type="OrthoDB" id="10252235at2759"/>
<sequence>MPAIEHSFDDNITNNNHNNTEEAMVVSILHFNDCYNVEPRSEEPSGGAARLVTAFHTFKHLNPLVLFSGDIIAPSIMSTFTKGEQMVPVVRALGIDCAIYGNHEFENNFGVDNLLSFVSQTSFPWLMSNVFDNETNHFGVDNLLSFVSQTSFPWLMSNVFDNETNRPLGDGKIWHILEKCGKRFGIIGLIEEEWLATLATLALEDVTYLDFVSEGRKLAKLLKEKENVDFVIALTHMRTPNDCRLAENVDEIDLILGGHDHDYEVKIVNGKYIVKSGTDFRQFSRIDITFKEQTFEIQVQEFNVNSYDYEEDLALKAELEKYSDVIEGKMDSILGHISCDLDGRFAAIRTKETNLGNLVADIMLASTHSDLAIVNSGTLRSDQIHSKGPFKLRDLVTIMPMMDPLIVLSATGHQIWRALENGVSQWPRLEGRFPQVAGIKFAFNPSKPAGNRIDPKYIKIGDEYLDLEQNYRLVTKAYLSQGKDGYDVLKECQILQNEDECPEMVTSVQNHFESIKILTSKTRRTHHRQSLVCISRRTSVVKMHDIGSLDLGSMSQSFHDSHSKHENTQLRGQMKKVMSLDGRKSTLTRCPSFENIEYEYCKLEPRVEGRITLLTEEVNE</sequence>
<dbReference type="GO" id="GO:0000166">
    <property type="term" value="F:nucleotide binding"/>
    <property type="evidence" value="ECO:0007669"/>
    <property type="project" value="UniProtKB-KW"/>
</dbReference>
<dbReference type="InterPro" id="IPR004843">
    <property type="entry name" value="Calcineurin-like_PHP"/>
</dbReference>
<dbReference type="InterPro" id="IPR029052">
    <property type="entry name" value="Metallo-depent_PP-like"/>
</dbReference>
<keyword evidence="3" id="KW-0378">Hydrolase</keyword>
<organism evidence="6">
    <name type="scientific">Oppiella nova</name>
    <dbReference type="NCBI Taxonomy" id="334625"/>
    <lineage>
        <taxon>Eukaryota</taxon>
        <taxon>Metazoa</taxon>
        <taxon>Ecdysozoa</taxon>
        <taxon>Arthropoda</taxon>
        <taxon>Chelicerata</taxon>
        <taxon>Arachnida</taxon>
        <taxon>Acari</taxon>
        <taxon>Acariformes</taxon>
        <taxon>Sarcoptiformes</taxon>
        <taxon>Oribatida</taxon>
        <taxon>Brachypylina</taxon>
        <taxon>Oppioidea</taxon>
        <taxon>Oppiidae</taxon>
        <taxon>Oppiella</taxon>
    </lineage>
</organism>
<evidence type="ECO:0000313" key="6">
    <source>
        <dbReference type="EMBL" id="CAD7641459.1"/>
    </source>
</evidence>
<keyword evidence="3" id="KW-0547">Nucleotide-binding</keyword>
<keyword evidence="2" id="KW-0732">Signal</keyword>
<dbReference type="AlphaFoldDB" id="A0A7R9LJ92"/>
<evidence type="ECO:0000256" key="2">
    <source>
        <dbReference type="ARBA" id="ARBA00022729"/>
    </source>
</evidence>
<dbReference type="SUPFAM" id="SSF56300">
    <property type="entry name" value="Metallo-dependent phosphatases"/>
    <property type="match status" value="2"/>
</dbReference>
<protein>
    <submittedName>
        <fullName evidence="6">Uncharacterized protein</fullName>
    </submittedName>
</protein>
<dbReference type="Gene3D" id="3.60.21.10">
    <property type="match status" value="2"/>
</dbReference>
<comment type="similarity">
    <text evidence="1 3">Belongs to the 5'-nucleotidase family.</text>
</comment>
<gene>
    <name evidence="6" type="ORF">ONB1V03_LOCUS3112</name>
</gene>
<dbReference type="InterPro" id="IPR008334">
    <property type="entry name" value="5'-Nucleotdase_C"/>
</dbReference>
<dbReference type="Gene3D" id="3.90.780.10">
    <property type="entry name" value="5'-Nucleotidase, C-terminal domain"/>
    <property type="match status" value="1"/>
</dbReference>
<evidence type="ECO:0000256" key="1">
    <source>
        <dbReference type="ARBA" id="ARBA00006654"/>
    </source>
</evidence>
<dbReference type="PANTHER" id="PTHR11575:SF48">
    <property type="entry name" value="5'-NUCLEOTIDASE"/>
    <property type="match status" value="1"/>
</dbReference>
<dbReference type="EMBL" id="OC915677">
    <property type="protein sequence ID" value="CAD7641459.1"/>
    <property type="molecule type" value="Genomic_DNA"/>
</dbReference>
<dbReference type="PRINTS" id="PR01607">
    <property type="entry name" value="APYRASEFAMLY"/>
</dbReference>
<dbReference type="Pfam" id="PF02872">
    <property type="entry name" value="5_nucleotid_C"/>
    <property type="match status" value="1"/>
</dbReference>
<dbReference type="InterPro" id="IPR041821">
    <property type="entry name" value="CG11883_N"/>
</dbReference>
<evidence type="ECO:0000313" key="7">
    <source>
        <dbReference type="Proteomes" id="UP000728032"/>
    </source>
</evidence>
<dbReference type="SUPFAM" id="SSF55816">
    <property type="entry name" value="5'-nucleotidase (syn. UDP-sugar hydrolase), C-terminal domain"/>
    <property type="match status" value="1"/>
</dbReference>
<dbReference type="InterPro" id="IPR006179">
    <property type="entry name" value="5_nucleotidase/apyrase"/>
</dbReference>
<feature type="domain" description="Calcineurin-like phosphoesterase" evidence="4">
    <location>
        <begin position="27"/>
        <end position="263"/>
    </location>
</feature>
<feature type="domain" description="5'-Nucleotidase C-terminal" evidence="5">
    <location>
        <begin position="343"/>
        <end position="491"/>
    </location>
</feature>
<dbReference type="Proteomes" id="UP000728032">
    <property type="component" value="Unassembled WGS sequence"/>
</dbReference>
<reference evidence="6" key="1">
    <citation type="submission" date="2020-11" db="EMBL/GenBank/DDBJ databases">
        <authorList>
            <person name="Tran Van P."/>
        </authorList>
    </citation>
    <scope>NUCLEOTIDE SEQUENCE</scope>
</reference>
<evidence type="ECO:0000259" key="4">
    <source>
        <dbReference type="Pfam" id="PF00149"/>
    </source>
</evidence>
<dbReference type="CDD" id="cd07406">
    <property type="entry name" value="MPP_CG11883_N"/>
    <property type="match status" value="1"/>
</dbReference>
<dbReference type="EMBL" id="CAJPVJ010000852">
    <property type="protein sequence ID" value="CAG2163538.1"/>
    <property type="molecule type" value="Genomic_DNA"/>
</dbReference>
<proteinExistence type="inferred from homology"/>
<evidence type="ECO:0000259" key="5">
    <source>
        <dbReference type="Pfam" id="PF02872"/>
    </source>
</evidence>